<name>A0AAF0Q4U2_SOLVR</name>
<keyword evidence="2" id="KW-1185">Reference proteome</keyword>
<dbReference type="EMBL" id="CP133613">
    <property type="protein sequence ID" value="WMV13871.1"/>
    <property type="molecule type" value="Genomic_DNA"/>
</dbReference>
<dbReference type="AlphaFoldDB" id="A0AAF0Q4U2"/>
<evidence type="ECO:0000313" key="1">
    <source>
        <dbReference type="EMBL" id="WMV13871.1"/>
    </source>
</evidence>
<dbReference type="Proteomes" id="UP001234989">
    <property type="component" value="Chromosome 2"/>
</dbReference>
<reference evidence="1" key="1">
    <citation type="submission" date="2023-08" db="EMBL/GenBank/DDBJ databases">
        <title>A de novo genome assembly of Solanum verrucosum Schlechtendal, a Mexican diploid species geographically isolated from the other diploid A-genome species in potato relatives.</title>
        <authorList>
            <person name="Hosaka K."/>
        </authorList>
    </citation>
    <scope>NUCLEOTIDE SEQUENCE</scope>
    <source>
        <tissue evidence="1">Young leaves</tissue>
    </source>
</reference>
<organism evidence="1 2">
    <name type="scientific">Solanum verrucosum</name>
    <dbReference type="NCBI Taxonomy" id="315347"/>
    <lineage>
        <taxon>Eukaryota</taxon>
        <taxon>Viridiplantae</taxon>
        <taxon>Streptophyta</taxon>
        <taxon>Embryophyta</taxon>
        <taxon>Tracheophyta</taxon>
        <taxon>Spermatophyta</taxon>
        <taxon>Magnoliopsida</taxon>
        <taxon>eudicotyledons</taxon>
        <taxon>Gunneridae</taxon>
        <taxon>Pentapetalae</taxon>
        <taxon>asterids</taxon>
        <taxon>lamiids</taxon>
        <taxon>Solanales</taxon>
        <taxon>Solanaceae</taxon>
        <taxon>Solanoideae</taxon>
        <taxon>Solaneae</taxon>
        <taxon>Solanum</taxon>
    </lineage>
</organism>
<gene>
    <name evidence="1" type="ORF">MTR67_007256</name>
</gene>
<proteinExistence type="predicted"/>
<evidence type="ECO:0000313" key="2">
    <source>
        <dbReference type="Proteomes" id="UP001234989"/>
    </source>
</evidence>
<accession>A0AAF0Q4U2</accession>
<protein>
    <submittedName>
        <fullName evidence="1">Uncharacterized protein</fullName>
    </submittedName>
</protein>
<sequence length="114" mass="13379">MLPYQLVFGKSDHLPVELEHKALWALKALNLNWGNASNRRGEFLMQPDWQVGKCKVFSVHCRPVRKTVRWFAVWFCEPDLAHLLVLPRGLTFWKFWRASFSSAVSSSYRRLGMK</sequence>